<evidence type="ECO:0000313" key="2">
    <source>
        <dbReference type="Proteomes" id="UP000030355"/>
    </source>
</evidence>
<comment type="caution">
    <text evidence="1">The sequence shown here is derived from an EMBL/GenBank/DDBJ whole genome shotgun (WGS) entry which is preliminary data.</text>
</comment>
<accession>A0A0A2AC33</accession>
<proteinExistence type="predicted"/>
<evidence type="ECO:0000313" key="1">
    <source>
        <dbReference type="EMBL" id="KGF97973.1"/>
    </source>
</evidence>
<gene>
    <name evidence="1" type="ORF">EU95_0074</name>
</gene>
<dbReference type="EMBL" id="JNAL01000003">
    <property type="protein sequence ID" value="KGF97973.1"/>
    <property type="molecule type" value="Genomic_DNA"/>
</dbReference>
<sequence>MEFEPTEDQRNNLIFPAWEEIRCTADELKEDLGCDNEYIRKMLIALSENYQ</sequence>
<dbReference type="Proteomes" id="UP000030355">
    <property type="component" value="Unassembled WGS sequence"/>
</dbReference>
<reference evidence="2" key="1">
    <citation type="journal article" date="2014" name="Sci. Data">
        <title>Genomes of diverse isolates of the marine cyanobacterium Prochlorococcus.</title>
        <authorList>
            <person name="Biller S."/>
            <person name="Berube P."/>
            <person name="Thompson J."/>
            <person name="Kelly L."/>
            <person name="Roggensack S."/>
            <person name="Awad L."/>
            <person name="Roache-Johnson K."/>
            <person name="Ding H."/>
            <person name="Giovannoni S.J."/>
            <person name="Moore L.R."/>
            <person name="Chisholm S.W."/>
        </authorList>
    </citation>
    <scope>NUCLEOTIDE SEQUENCE [LARGE SCALE GENOMIC DNA]</scope>
    <source>
        <strain evidence="2">MIT 9201</strain>
    </source>
</reference>
<protein>
    <submittedName>
        <fullName evidence="1">Uncharacterized protein</fullName>
    </submittedName>
</protein>
<dbReference type="AlphaFoldDB" id="A0A0A2AC33"/>
<organism evidence="1 2">
    <name type="scientific">Prochlorococcus marinus str. MIT 9201</name>
    <dbReference type="NCBI Taxonomy" id="93057"/>
    <lineage>
        <taxon>Bacteria</taxon>
        <taxon>Bacillati</taxon>
        <taxon>Cyanobacteriota</taxon>
        <taxon>Cyanophyceae</taxon>
        <taxon>Synechococcales</taxon>
        <taxon>Prochlorococcaceae</taxon>
        <taxon>Prochlorococcus</taxon>
    </lineage>
</organism>
<dbReference type="STRING" id="93057.EU95_0074"/>
<dbReference type="RefSeq" id="WP_193742417.1">
    <property type="nucleotide sequence ID" value="NZ_CP138977.1"/>
</dbReference>
<name>A0A0A2AC33_PROMR</name>